<accession>A0ACD3BAK7</accession>
<gene>
    <name evidence="1" type="ORF">BDN72DRAFT_562259</name>
</gene>
<sequence>MNFTTQESPYYVAAYHPLSTKVDVRMYPYPYPYTEILPGAGLVNFQDVPFALPPPAPTAQEVLTTPPRPLSSVARTSPSVSATRRNGRDQQTQRQRRVTIHGIPIPPNYGKLTGPTNFQHVPQIPFTSIGLSEDSIIDTNFIHPPIEFQMKGFPETGVRIEKILHDRSMPAIVDADDPVMGIESLSQVKLKLIWPGYEHRPFEKRMSTHSGKISRGTVLLVIAQMFTEFARVILREKVEVNPGSENWKIVKNSQVEHGVQGPELFITALVHRGGANWQAEFWAPKFRSVNSCLHATA</sequence>
<evidence type="ECO:0000313" key="1">
    <source>
        <dbReference type="EMBL" id="TFK75190.1"/>
    </source>
</evidence>
<dbReference type="Proteomes" id="UP000308600">
    <property type="component" value="Unassembled WGS sequence"/>
</dbReference>
<keyword evidence="2" id="KW-1185">Reference proteome</keyword>
<proteinExistence type="predicted"/>
<protein>
    <submittedName>
        <fullName evidence="1">Uncharacterized protein</fullName>
    </submittedName>
</protein>
<reference evidence="1 2" key="1">
    <citation type="journal article" date="2019" name="Nat. Ecol. Evol.">
        <title>Megaphylogeny resolves global patterns of mushroom evolution.</title>
        <authorList>
            <person name="Varga T."/>
            <person name="Krizsan K."/>
            <person name="Foldi C."/>
            <person name="Dima B."/>
            <person name="Sanchez-Garcia M."/>
            <person name="Sanchez-Ramirez S."/>
            <person name="Szollosi G.J."/>
            <person name="Szarkandi J.G."/>
            <person name="Papp V."/>
            <person name="Albert L."/>
            <person name="Andreopoulos W."/>
            <person name="Angelini C."/>
            <person name="Antonin V."/>
            <person name="Barry K.W."/>
            <person name="Bougher N.L."/>
            <person name="Buchanan P."/>
            <person name="Buyck B."/>
            <person name="Bense V."/>
            <person name="Catcheside P."/>
            <person name="Chovatia M."/>
            <person name="Cooper J."/>
            <person name="Damon W."/>
            <person name="Desjardin D."/>
            <person name="Finy P."/>
            <person name="Geml J."/>
            <person name="Haridas S."/>
            <person name="Hughes K."/>
            <person name="Justo A."/>
            <person name="Karasinski D."/>
            <person name="Kautmanova I."/>
            <person name="Kiss B."/>
            <person name="Kocsube S."/>
            <person name="Kotiranta H."/>
            <person name="LaButti K.M."/>
            <person name="Lechner B.E."/>
            <person name="Liimatainen K."/>
            <person name="Lipzen A."/>
            <person name="Lukacs Z."/>
            <person name="Mihaltcheva S."/>
            <person name="Morgado L.N."/>
            <person name="Niskanen T."/>
            <person name="Noordeloos M.E."/>
            <person name="Ohm R.A."/>
            <person name="Ortiz-Santana B."/>
            <person name="Ovrebo C."/>
            <person name="Racz N."/>
            <person name="Riley R."/>
            <person name="Savchenko A."/>
            <person name="Shiryaev A."/>
            <person name="Soop K."/>
            <person name="Spirin V."/>
            <person name="Szebenyi C."/>
            <person name="Tomsovsky M."/>
            <person name="Tulloss R.E."/>
            <person name="Uehling J."/>
            <person name="Grigoriev I.V."/>
            <person name="Vagvolgyi C."/>
            <person name="Papp T."/>
            <person name="Martin F.M."/>
            <person name="Miettinen O."/>
            <person name="Hibbett D.S."/>
            <person name="Nagy L.G."/>
        </authorList>
    </citation>
    <scope>NUCLEOTIDE SEQUENCE [LARGE SCALE GENOMIC DNA]</scope>
    <source>
        <strain evidence="1 2">NL-1719</strain>
    </source>
</reference>
<name>A0ACD3BAK7_9AGAR</name>
<organism evidence="1 2">
    <name type="scientific">Pluteus cervinus</name>
    <dbReference type="NCBI Taxonomy" id="181527"/>
    <lineage>
        <taxon>Eukaryota</taxon>
        <taxon>Fungi</taxon>
        <taxon>Dikarya</taxon>
        <taxon>Basidiomycota</taxon>
        <taxon>Agaricomycotina</taxon>
        <taxon>Agaricomycetes</taxon>
        <taxon>Agaricomycetidae</taxon>
        <taxon>Agaricales</taxon>
        <taxon>Pluteineae</taxon>
        <taxon>Pluteaceae</taxon>
        <taxon>Pluteus</taxon>
    </lineage>
</organism>
<evidence type="ECO:0000313" key="2">
    <source>
        <dbReference type="Proteomes" id="UP000308600"/>
    </source>
</evidence>
<dbReference type="EMBL" id="ML208264">
    <property type="protein sequence ID" value="TFK75190.1"/>
    <property type="molecule type" value="Genomic_DNA"/>
</dbReference>